<evidence type="ECO:0000313" key="1">
    <source>
        <dbReference type="EMBL" id="VEP17104.1"/>
    </source>
</evidence>
<protein>
    <submittedName>
        <fullName evidence="1">Uncharacterized protein</fullName>
    </submittedName>
</protein>
<accession>A0A563W076</accession>
<reference evidence="1 2" key="1">
    <citation type="submission" date="2019-01" db="EMBL/GenBank/DDBJ databases">
        <authorList>
            <person name="Brito A."/>
        </authorList>
    </citation>
    <scope>NUCLEOTIDE SEQUENCE [LARGE SCALE GENOMIC DNA]</scope>
    <source>
        <strain evidence="1">1</strain>
    </source>
</reference>
<gene>
    <name evidence="1" type="ORF">H1P_550015</name>
</gene>
<name>A0A563W076_9CYAN</name>
<keyword evidence="2" id="KW-1185">Reference proteome</keyword>
<dbReference type="EMBL" id="CAACVJ010000501">
    <property type="protein sequence ID" value="VEP17104.1"/>
    <property type="molecule type" value="Genomic_DNA"/>
</dbReference>
<sequence>MLVVGDIFIGKQAFDVIEDLVGFAVVLNATIQEYMIKAGEHLSDKK</sequence>
<evidence type="ECO:0000313" key="2">
    <source>
        <dbReference type="Proteomes" id="UP000320055"/>
    </source>
</evidence>
<dbReference type="AlphaFoldDB" id="A0A563W076"/>
<proteinExistence type="predicted"/>
<dbReference type="RefSeq" id="WP_186375917.1">
    <property type="nucleotide sequence ID" value="NZ_LR213814.1"/>
</dbReference>
<dbReference type="Proteomes" id="UP000320055">
    <property type="component" value="Unassembled WGS sequence"/>
</dbReference>
<organism evidence="1 2">
    <name type="scientific">Hyella patelloides LEGE 07179</name>
    <dbReference type="NCBI Taxonomy" id="945734"/>
    <lineage>
        <taxon>Bacteria</taxon>
        <taxon>Bacillati</taxon>
        <taxon>Cyanobacteriota</taxon>
        <taxon>Cyanophyceae</taxon>
        <taxon>Pleurocapsales</taxon>
        <taxon>Hyellaceae</taxon>
        <taxon>Hyella</taxon>
    </lineage>
</organism>